<dbReference type="PANTHER" id="PTHR12227:SF0">
    <property type="entry name" value="GLYCERATE KINASE"/>
    <property type="match status" value="1"/>
</dbReference>
<protein>
    <recommendedName>
        <fullName evidence="6">MOFRL-associated domain-containing protein</fullName>
    </recommendedName>
</protein>
<feature type="region of interest" description="Disordered" evidence="5">
    <location>
        <begin position="1"/>
        <end position="20"/>
    </location>
</feature>
<dbReference type="GO" id="GO:0005524">
    <property type="term" value="F:ATP binding"/>
    <property type="evidence" value="ECO:0007669"/>
    <property type="project" value="UniProtKB-KW"/>
</dbReference>
<dbReference type="InterPro" id="IPR039760">
    <property type="entry name" value="MOFRL_protein"/>
</dbReference>
<dbReference type="Gene3D" id="3.40.50.10180">
    <property type="entry name" value="Glycerate kinase, MOFRL-like N-terminal domain"/>
    <property type="match status" value="1"/>
</dbReference>
<dbReference type="GO" id="GO:0008887">
    <property type="term" value="F:glycerate kinase activity"/>
    <property type="evidence" value="ECO:0007669"/>
    <property type="project" value="InterPro"/>
</dbReference>
<dbReference type="AlphaFoldDB" id="A0A382FXJ2"/>
<dbReference type="PANTHER" id="PTHR12227">
    <property type="entry name" value="GLYCERATE KINASE"/>
    <property type="match status" value="1"/>
</dbReference>
<dbReference type="InterPro" id="IPR038614">
    <property type="entry name" value="GK_N_sf"/>
</dbReference>
<feature type="compositionally biased region" description="Acidic residues" evidence="5">
    <location>
        <begin position="1"/>
        <end position="10"/>
    </location>
</feature>
<evidence type="ECO:0000259" key="6">
    <source>
        <dbReference type="Pfam" id="PF13660"/>
    </source>
</evidence>
<dbReference type="SUPFAM" id="SSF82544">
    <property type="entry name" value="GckA/TtuD-like"/>
    <property type="match status" value="1"/>
</dbReference>
<feature type="domain" description="MOFRL-associated" evidence="6">
    <location>
        <begin position="24"/>
        <end position="261"/>
    </location>
</feature>
<evidence type="ECO:0000256" key="1">
    <source>
        <dbReference type="ARBA" id="ARBA00022679"/>
    </source>
</evidence>
<dbReference type="EMBL" id="UINC01052408">
    <property type="protein sequence ID" value="SVB67710.1"/>
    <property type="molecule type" value="Genomic_DNA"/>
</dbReference>
<keyword evidence="1" id="KW-0808">Transferase</keyword>
<keyword evidence="4" id="KW-0067">ATP-binding</keyword>
<dbReference type="GO" id="GO:0005737">
    <property type="term" value="C:cytoplasm"/>
    <property type="evidence" value="ECO:0007669"/>
    <property type="project" value="TreeGrafter"/>
</dbReference>
<reference evidence="7" key="1">
    <citation type="submission" date="2018-05" db="EMBL/GenBank/DDBJ databases">
        <authorList>
            <person name="Lanie J.A."/>
            <person name="Ng W.-L."/>
            <person name="Kazmierczak K.M."/>
            <person name="Andrzejewski T.M."/>
            <person name="Davidsen T.M."/>
            <person name="Wayne K.J."/>
            <person name="Tettelin H."/>
            <person name="Glass J.I."/>
            <person name="Rusch D."/>
            <person name="Podicherti R."/>
            <person name="Tsui H.-C.T."/>
            <person name="Winkler M.E."/>
        </authorList>
    </citation>
    <scope>NUCLEOTIDE SEQUENCE</scope>
</reference>
<evidence type="ECO:0000256" key="3">
    <source>
        <dbReference type="ARBA" id="ARBA00022777"/>
    </source>
</evidence>
<accession>A0A382FXJ2</accession>
<sequence length="265" mass="27598">MVDGLGEGDESAQAAADRDRRRHARLILDAAIGAADPAECVRRSLELADGALTIGGKAHPLTSTSRIRVVGAGKATPSMAQAVEPLLGRHLDGGVINTKYGHTLPLEHIHTVECGHPIPDQAGVEGANQILACLEDLAPDDLVLCLLSGGGSALLPAPAKGLTLADKQDTTARLLECGASIDEVNAIRKHLSCLKGGQLARHASPARLVTLAISDVIGDVPDTIASGPTVADPSTFEDSLQLLDRYDLRERIPSSVRNHLEAGAL</sequence>
<dbReference type="FunFam" id="3.40.50.10180:FF:000001">
    <property type="entry name" value="Glycerate kinase"/>
    <property type="match status" value="1"/>
</dbReference>
<gene>
    <name evidence="7" type="ORF">METZ01_LOCUS220564</name>
</gene>
<keyword evidence="3" id="KW-0418">Kinase</keyword>
<proteinExistence type="predicted"/>
<dbReference type="Pfam" id="PF13660">
    <property type="entry name" value="DUF4147"/>
    <property type="match status" value="1"/>
</dbReference>
<organism evidence="7">
    <name type="scientific">marine metagenome</name>
    <dbReference type="NCBI Taxonomy" id="408172"/>
    <lineage>
        <taxon>unclassified sequences</taxon>
        <taxon>metagenomes</taxon>
        <taxon>ecological metagenomes</taxon>
    </lineage>
</organism>
<feature type="non-terminal residue" evidence="7">
    <location>
        <position position="265"/>
    </location>
</feature>
<evidence type="ECO:0000313" key="7">
    <source>
        <dbReference type="EMBL" id="SVB67710.1"/>
    </source>
</evidence>
<evidence type="ECO:0000256" key="4">
    <source>
        <dbReference type="ARBA" id="ARBA00022840"/>
    </source>
</evidence>
<dbReference type="InterPro" id="IPR025286">
    <property type="entry name" value="MOFRL_assoc_dom"/>
</dbReference>
<keyword evidence="2" id="KW-0547">Nucleotide-binding</keyword>
<evidence type="ECO:0000256" key="2">
    <source>
        <dbReference type="ARBA" id="ARBA00022741"/>
    </source>
</evidence>
<evidence type="ECO:0000256" key="5">
    <source>
        <dbReference type="SAM" id="MobiDB-lite"/>
    </source>
</evidence>
<name>A0A382FXJ2_9ZZZZ</name>